<evidence type="ECO:0000313" key="2">
    <source>
        <dbReference type="Proteomes" id="UP000076858"/>
    </source>
</evidence>
<organism evidence="1 2">
    <name type="scientific">Daphnia magna</name>
    <dbReference type="NCBI Taxonomy" id="35525"/>
    <lineage>
        <taxon>Eukaryota</taxon>
        <taxon>Metazoa</taxon>
        <taxon>Ecdysozoa</taxon>
        <taxon>Arthropoda</taxon>
        <taxon>Crustacea</taxon>
        <taxon>Branchiopoda</taxon>
        <taxon>Diplostraca</taxon>
        <taxon>Cladocera</taxon>
        <taxon>Anomopoda</taxon>
        <taxon>Daphniidae</taxon>
        <taxon>Daphnia</taxon>
    </lineage>
</organism>
<proteinExistence type="predicted"/>
<reference evidence="1 2" key="1">
    <citation type="submission" date="2016-03" db="EMBL/GenBank/DDBJ databases">
        <title>EvidentialGene: Evidence-directed Construction of Genes on Genomes.</title>
        <authorList>
            <person name="Gilbert D.G."/>
            <person name="Choi J.-H."/>
            <person name="Mockaitis K."/>
            <person name="Colbourne J."/>
            <person name="Pfrender M."/>
        </authorList>
    </citation>
    <scope>NUCLEOTIDE SEQUENCE [LARGE SCALE GENOMIC DNA]</scope>
    <source>
        <strain evidence="1 2">Xinb3</strain>
        <tissue evidence="1">Complete organism</tissue>
    </source>
</reference>
<accession>A0A164LW55</accession>
<gene>
    <name evidence="1" type="ORF">APZ42_032803</name>
</gene>
<keyword evidence="2" id="KW-1185">Reference proteome</keyword>
<protein>
    <submittedName>
        <fullName evidence="1">Uncharacterized protein</fullName>
    </submittedName>
</protein>
<sequence length="128" mass="14682">MFIFIHQATRTHSNEPYISQKHWRNEETKEFMDEEKKTRSIDPPQLAKTASVLTKRMVTHFTLCIIQMFRLVQSPSGEVKYSSCFCGQITDTSRDMLAERLNRLMPGGLVLPAANELSTLGDETDDEN</sequence>
<name>A0A164LW55_9CRUS</name>
<evidence type="ECO:0000313" key="1">
    <source>
        <dbReference type="EMBL" id="KZS04489.1"/>
    </source>
</evidence>
<dbReference type="Proteomes" id="UP000076858">
    <property type="component" value="Unassembled WGS sequence"/>
</dbReference>
<comment type="caution">
    <text evidence="1">The sequence shown here is derived from an EMBL/GenBank/DDBJ whole genome shotgun (WGS) entry which is preliminary data.</text>
</comment>
<dbReference type="EMBL" id="LRGB01003123">
    <property type="protein sequence ID" value="KZS04489.1"/>
    <property type="molecule type" value="Genomic_DNA"/>
</dbReference>
<dbReference type="AlphaFoldDB" id="A0A164LW55"/>